<feature type="transmembrane region" description="Helical" evidence="6">
    <location>
        <begin position="343"/>
        <end position="363"/>
    </location>
</feature>
<feature type="transmembrane region" description="Helical" evidence="6">
    <location>
        <begin position="729"/>
        <end position="750"/>
    </location>
</feature>
<dbReference type="InterPro" id="IPR000731">
    <property type="entry name" value="SSD"/>
</dbReference>
<comment type="subcellular location">
    <subcellularLocation>
        <location evidence="1">Cell membrane</location>
        <topology evidence="1">Multi-pass membrane protein</topology>
    </subcellularLocation>
</comment>
<dbReference type="InterPro" id="IPR004869">
    <property type="entry name" value="MMPL_dom"/>
</dbReference>
<dbReference type="InterPro" id="IPR050545">
    <property type="entry name" value="Mycobact_MmpL"/>
</dbReference>
<evidence type="ECO:0000259" key="7">
    <source>
        <dbReference type="PROSITE" id="PS50156"/>
    </source>
</evidence>
<dbReference type="AlphaFoldDB" id="A0A7X0MUJ8"/>
<feature type="transmembrane region" description="Helical" evidence="6">
    <location>
        <begin position="778"/>
        <end position="797"/>
    </location>
</feature>
<dbReference type="SUPFAM" id="SSF82866">
    <property type="entry name" value="Multidrug efflux transporter AcrB transmembrane domain"/>
    <property type="match status" value="2"/>
</dbReference>
<dbReference type="PANTHER" id="PTHR33406">
    <property type="entry name" value="MEMBRANE PROTEIN MJ1562-RELATED"/>
    <property type="match status" value="1"/>
</dbReference>
<dbReference type="RefSeq" id="WP_166850445.1">
    <property type="nucleotide sequence ID" value="NZ_JAAONY010000001.1"/>
</dbReference>
<organism evidence="8 9">
    <name type="scientific">Pseudoteredinibacter isoporae</name>
    <dbReference type="NCBI Taxonomy" id="570281"/>
    <lineage>
        <taxon>Bacteria</taxon>
        <taxon>Pseudomonadati</taxon>
        <taxon>Pseudomonadota</taxon>
        <taxon>Gammaproteobacteria</taxon>
        <taxon>Cellvibrionales</taxon>
        <taxon>Cellvibrionaceae</taxon>
        <taxon>Pseudoteredinibacter</taxon>
    </lineage>
</organism>
<protein>
    <recommendedName>
        <fullName evidence="7">SSD domain-containing protein</fullName>
    </recommendedName>
</protein>
<evidence type="ECO:0000313" key="8">
    <source>
        <dbReference type="EMBL" id="MBB6520711.1"/>
    </source>
</evidence>
<dbReference type="GO" id="GO:0005886">
    <property type="term" value="C:plasma membrane"/>
    <property type="evidence" value="ECO:0007669"/>
    <property type="project" value="UniProtKB-SubCell"/>
</dbReference>
<dbReference type="InParanoid" id="A0A7X0MUJ8"/>
<evidence type="ECO:0000256" key="2">
    <source>
        <dbReference type="ARBA" id="ARBA00022475"/>
    </source>
</evidence>
<dbReference type="Proteomes" id="UP000528457">
    <property type="component" value="Unassembled WGS sequence"/>
</dbReference>
<evidence type="ECO:0000256" key="3">
    <source>
        <dbReference type="ARBA" id="ARBA00022692"/>
    </source>
</evidence>
<dbReference type="PANTHER" id="PTHR33406:SF13">
    <property type="entry name" value="MEMBRANE PROTEIN YDFJ"/>
    <property type="match status" value="1"/>
</dbReference>
<evidence type="ECO:0000256" key="4">
    <source>
        <dbReference type="ARBA" id="ARBA00022989"/>
    </source>
</evidence>
<evidence type="ECO:0000313" key="9">
    <source>
        <dbReference type="Proteomes" id="UP000528457"/>
    </source>
</evidence>
<dbReference type="EMBL" id="JACHHT010000001">
    <property type="protein sequence ID" value="MBB6520711.1"/>
    <property type="molecule type" value="Genomic_DNA"/>
</dbReference>
<dbReference type="PRINTS" id="PR00702">
    <property type="entry name" value="ACRIFLAVINRP"/>
</dbReference>
<dbReference type="GO" id="GO:0022857">
    <property type="term" value="F:transmembrane transporter activity"/>
    <property type="evidence" value="ECO:0007669"/>
    <property type="project" value="InterPro"/>
</dbReference>
<evidence type="ECO:0000256" key="6">
    <source>
        <dbReference type="SAM" id="Phobius"/>
    </source>
</evidence>
<keyword evidence="9" id="KW-1185">Reference proteome</keyword>
<sequence>MKHRLMQWSFDHPKRVFWVTGLLCLLALAMFPRISVDTDPENMLPHEHPTRLLHEEIKQRFGLSDMVVLGIVNEQHPQGVFNARSLWKLAHVSEAALAMEGVIDDDLMSLSQSDNITQGENGEIAFNWMMRKPPKNDEAAKQIAEWVKRLPLLNNTLVSEDGKAAALYIPIVSKDQSYRIYQELLTVIKQLPEGDEQFHITGLPVAEDTFGVEMFKQMAISAPAAGLLIFALMLFFFRSLALVTAPMIVAMATVIITMGSMIGLGFPVHIMSSMIPIFLMPIAVVDSVHILSEFNDHYRPGMDKKALARKVVENLFQPMLFTSITSMVGFASLNTADIPPVKVFGSFVALGIGIAFLLSITLVPAYMSSLSDKTLAAMARRVHSDEKPNSVLARLLRLLPGFSQNFRYLIILMAIASLMFSAAGISRININDNPMNWFESQHPIRKADRVLNQHFAGTYEAYLSFSAAPRHEETSALNAVLLRAPEHIQSRFKTLQARNDDLASALIDQQMTADDQDLPWWDELSLVIDQAGDTQRLFLQAEYLTYLEKVQAALMETGNVGKTNGLVDLLKTVNRELHSGSAEHYQLPQNRQATAQAILTFQGSHRPGDIWHFVTPDYRSSVIWLQLKSGDNQDMNAVLEAMGTWFENNPPPQGLEVNWSGLTYINVAWQDAMVSGMLESLLSSFVIVALMMMLLFRSINWGLIAMLPLSITISLIYGLIGFSGKNYDMPVAVLSALTLGMSIDFAIHFIERCRALMKEHGNWPDTLTAMFEEPGRAISRNAIVIAFGFTPLLLAPLVPYQTVGLFLASIMAISCISSLLLLPSVISVMNKSLFASSNPKGKQHSGEFSHD</sequence>
<evidence type="ECO:0000256" key="1">
    <source>
        <dbReference type="ARBA" id="ARBA00004651"/>
    </source>
</evidence>
<keyword evidence="2" id="KW-1003">Cell membrane</keyword>
<keyword evidence="3 6" id="KW-0812">Transmembrane</keyword>
<accession>A0A7X0MUJ8</accession>
<comment type="caution">
    <text evidence="8">The sequence shown here is derived from an EMBL/GenBank/DDBJ whole genome shotgun (WGS) entry which is preliminary data.</text>
</comment>
<feature type="transmembrane region" description="Helical" evidence="6">
    <location>
        <begin position="311"/>
        <end position="331"/>
    </location>
</feature>
<feature type="transmembrane region" description="Helical" evidence="6">
    <location>
        <begin position="218"/>
        <end position="237"/>
    </location>
</feature>
<keyword evidence="4 6" id="KW-1133">Transmembrane helix</keyword>
<feature type="domain" description="SSD" evidence="7">
    <location>
        <begin position="242"/>
        <end position="369"/>
    </location>
</feature>
<feature type="transmembrane region" description="Helical" evidence="6">
    <location>
        <begin position="244"/>
        <end position="264"/>
    </location>
</feature>
<feature type="transmembrane region" description="Helical" evidence="6">
    <location>
        <begin position="703"/>
        <end position="723"/>
    </location>
</feature>
<feature type="transmembrane region" description="Helical" evidence="6">
    <location>
        <begin position="406"/>
        <end position="425"/>
    </location>
</feature>
<dbReference type="PROSITE" id="PS50156">
    <property type="entry name" value="SSD"/>
    <property type="match status" value="1"/>
</dbReference>
<dbReference type="InterPro" id="IPR001036">
    <property type="entry name" value="Acrflvin-R"/>
</dbReference>
<dbReference type="Pfam" id="PF03176">
    <property type="entry name" value="MMPL"/>
    <property type="match status" value="2"/>
</dbReference>
<evidence type="ECO:0000256" key="5">
    <source>
        <dbReference type="ARBA" id="ARBA00023136"/>
    </source>
</evidence>
<keyword evidence="5 6" id="KW-0472">Membrane</keyword>
<name>A0A7X0MUJ8_9GAMM</name>
<gene>
    <name evidence="8" type="ORF">HNR48_000989</name>
</gene>
<proteinExistence type="predicted"/>
<feature type="transmembrane region" description="Helical" evidence="6">
    <location>
        <begin position="803"/>
        <end position="822"/>
    </location>
</feature>
<dbReference type="Gene3D" id="1.20.1640.10">
    <property type="entry name" value="Multidrug efflux transporter AcrB transmembrane domain"/>
    <property type="match status" value="2"/>
</dbReference>
<reference evidence="8 9" key="1">
    <citation type="submission" date="2020-08" db="EMBL/GenBank/DDBJ databases">
        <title>Genomic Encyclopedia of Type Strains, Phase IV (KMG-IV): sequencing the most valuable type-strain genomes for metagenomic binning, comparative biology and taxonomic classification.</title>
        <authorList>
            <person name="Goeker M."/>
        </authorList>
    </citation>
    <scope>NUCLEOTIDE SEQUENCE [LARGE SCALE GENOMIC DNA]</scope>
    <source>
        <strain evidence="8 9">DSM 22368</strain>
    </source>
</reference>